<evidence type="ECO:0000313" key="3">
    <source>
        <dbReference type="Proteomes" id="UP000266861"/>
    </source>
</evidence>
<keyword evidence="3" id="KW-1185">Reference proteome</keyword>
<dbReference type="EMBL" id="PQFF01000199">
    <property type="protein sequence ID" value="RHZ75395.1"/>
    <property type="molecule type" value="Genomic_DNA"/>
</dbReference>
<comment type="caution">
    <text evidence="2">The sequence shown here is derived from an EMBL/GenBank/DDBJ whole genome shotgun (WGS) entry which is preliminary data.</text>
</comment>
<accession>A0A397IHT5</accession>
<protein>
    <submittedName>
        <fullName evidence="2">Uncharacterized protein</fullName>
    </submittedName>
</protein>
<reference evidence="2 3" key="1">
    <citation type="submission" date="2018-08" db="EMBL/GenBank/DDBJ databases">
        <title>Genome and evolution of the arbuscular mycorrhizal fungus Diversispora epigaea (formerly Glomus versiforme) and its bacterial endosymbionts.</title>
        <authorList>
            <person name="Sun X."/>
            <person name="Fei Z."/>
            <person name="Harrison M."/>
        </authorList>
    </citation>
    <scope>NUCLEOTIDE SEQUENCE [LARGE SCALE GENOMIC DNA]</scope>
    <source>
        <strain evidence="2 3">IT104</strain>
    </source>
</reference>
<organism evidence="2 3">
    <name type="scientific">Diversispora epigaea</name>
    <dbReference type="NCBI Taxonomy" id="1348612"/>
    <lineage>
        <taxon>Eukaryota</taxon>
        <taxon>Fungi</taxon>
        <taxon>Fungi incertae sedis</taxon>
        <taxon>Mucoromycota</taxon>
        <taxon>Glomeromycotina</taxon>
        <taxon>Glomeromycetes</taxon>
        <taxon>Diversisporales</taxon>
        <taxon>Diversisporaceae</taxon>
        <taxon>Diversispora</taxon>
    </lineage>
</organism>
<evidence type="ECO:0000313" key="2">
    <source>
        <dbReference type="EMBL" id="RHZ75395.1"/>
    </source>
</evidence>
<feature type="compositionally biased region" description="Basic residues" evidence="1">
    <location>
        <begin position="95"/>
        <end position="105"/>
    </location>
</feature>
<name>A0A397IHT5_9GLOM</name>
<dbReference type="Proteomes" id="UP000266861">
    <property type="component" value="Unassembled WGS sequence"/>
</dbReference>
<feature type="compositionally biased region" description="Basic residues" evidence="1">
    <location>
        <begin position="33"/>
        <end position="45"/>
    </location>
</feature>
<feature type="region of interest" description="Disordered" evidence="1">
    <location>
        <begin position="87"/>
        <end position="116"/>
    </location>
</feature>
<gene>
    <name evidence="2" type="ORF">Glove_214g45</name>
</gene>
<feature type="compositionally biased region" description="Basic and acidic residues" evidence="1">
    <location>
        <begin position="46"/>
        <end position="66"/>
    </location>
</feature>
<feature type="compositionally biased region" description="Basic and acidic residues" evidence="1">
    <location>
        <begin position="107"/>
        <end position="116"/>
    </location>
</feature>
<evidence type="ECO:0000256" key="1">
    <source>
        <dbReference type="SAM" id="MobiDB-lite"/>
    </source>
</evidence>
<feature type="region of interest" description="Disordered" evidence="1">
    <location>
        <begin position="23"/>
        <end position="66"/>
    </location>
</feature>
<dbReference type="AlphaFoldDB" id="A0A397IHT5"/>
<proteinExistence type="predicted"/>
<sequence>MVPSSFFYSVLFQTVVKRYRKGEKPLKSPMLKLPKRKSSNRRNRHPERNGREKGEARVQRNRKEGNREIVKIIHCGAEISEIAVIVRNERGKGETRKKRKGRGQRYNRIEGKEWDR</sequence>